<name>A0A6J5KK83_9CAUD</name>
<dbReference type="Pfam" id="PF24175">
    <property type="entry name" value="SU10_adaptor"/>
    <property type="match status" value="1"/>
</dbReference>
<evidence type="ECO:0000313" key="1">
    <source>
        <dbReference type="EMBL" id="CAB4122614.1"/>
    </source>
</evidence>
<organism evidence="1">
    <name type="scientific">uncultured Caudovirales phage</name>
    <dbReference type="NCBI Taxonomy" id="2100421"/>
    <lineage>
        <taxon>Viruses</taxon>
        <taxon>Duplodnaviria</taxon>
        <taxon>Heunggongvirae</taxon>
        <taxon>Uroviricota</taxon>
        <taxon>Caudoviricetes</taxon>
        <taxon>Peduoviridae</taxon>
        <taxon>Maltschvirus</taxon>
        <taxon>Maltschvirus maltsch</taxon>
    </lineage>
</organism>
<dbReference type="InterPro" id="IPR056209">
    <property type="entry name" value="SU10_adaptor"/>
</dbReference>
<gene>
    <name evidence="1" type="ORF">UFOVP37_35</name>
</gene>
<dbReference type="EMBL" id="LR796163">
    <property type="protein sequence ID" value="CAB4122614.1"/>
    <property type="molecule type" value="Genomic_DNA"/>
</dbReference>
<accession>A0A6J5KK83</accession>
<reference evidence="1" key="1">
    <citation type="submission" date="2020-04" db="EMBL/GenBank/DDBJ databases">
        <authorList>
            <person name="Chiriac C."/>
            <person name="Salcher M."/>
            <person name="Ghai R."/>
            <person name="Kavagutti S V."/>
        </authorList>
    </citation>
    <scope>NUCLEOTIDE SEQUENCE</scope>
</reference>
<sequence>MYTMTYSSLLEDVRRYLERGFTAESDQIVYEQLPRLITLGERRISRELKIQGFIRAVQTPLQIGVATYRKPDRWRDTVSMTINGVPIFARAYEYCRNYWPDEAQTGAPQFYADYDYNHWLITPTPAAAQMLEVMYYEQPRFLGEDFQTNWITEYAPDLLLYATLLEAQPFLKKDERIGTWQQMYDRAAQALNGEDLKKIMDRSAQRTEA</sequence>
<proteinExistence type="predicted"/>
<protein>
    <submittedName>
        <fullName evidence="1">Uncharacterized protein</fullName>
    </submittedName>
</protein>